<dbReference type="InterPro" id="IPR029063">
    <property type="entry name" value="SAM-dependent_MTases_sf"/>
</dbReference>
<keyword evidence="3 4" id="KW-0808">Transferase</keyword>
<dbReference type="Pfam" id="PF13489">
    <property type="entry name" value="Methyltransf_23"/>
    <property type="match status" value="1"/>
</dbReference>
<evidence type="ECO:0000256" key="4">
    <source>
        <dbReference type="PIRNR" id="PIRNR037755"/>
    </source>
</evidence>
<dbReference type="PANTHER" id="PTHR22809">
    <property type="entry name" value="METHYLTRANSFERASE-RELATED"/>
    <property type="match status" value="1"/>
</dbReference>
<comment type="function">
    <text evidence="4">S-adenosyl-L-methionine-dependent methyltransferase.</text>
</comment>
<accession>A0A6A5CIV9</accession>
<dbReference type="GO" id="GO:0032259">
    <property type="term" value="P:methylation"/>
    <property type="evidence" value="ECO:0007669"/>
    <property type="project" value="UniProtKB-KW"/>
</dbReference>
<dbReference type="RefSeq" id="XP_044569932.1">
    <property type="nucleotide sequence ID" value="XM_044705789.1"/>
</dbReference>
<dbReference type="VEuPathDB" id="AmoebaDB:NF0060890"/>
<evidence type="ECO:0000256" key="3">
    <source>
        <dbReference type="ARBA" id="ARBA00022679"/>
    </source>
</evidence>
<evidence type="ECO:0000256" key="1">
    <source>
        <dbReference type="ARBA" id="ARBA00009725"/>
    </source>
</evidence>
<name>A0A6A5CIV9_NAEFO</name>
<reference evidence="5 6" key="1">
    <citation type="journal article" date="2019" name="Sci. Rep.">
        <title>Nanopore sequencing improves the draft genome of the human pathogenic amoeba Naegleria fowleri.</title>
        <authorList>
            <person name="Liechti N."/>
            <person name="Schurch N."/>
            <person name="Bruggmann R."/>
            <person name="Wittwer M."/>
        </authorList>
    </citation>
    <scope>NUCLEOTIDE SEQUENCE [LARGE SCALE GENOMIC DNA]</scope>
    <source>
        <strain evidence="5 6">ATCC 30894</strain>
    </source>
</reference>
<dbReference type="Proteomes" id="UP000444721">
    <property type="component" value="Unassembled WGS sequence"/>
</dbReference>
<comment type="similarity">
    <text evidence="1 4">Belongs to the methyltransferase superfamily. METL family.</text>
</comment>
<dbReference type="SUPFAM" id="SSF53335">
    <property type="entry name" value="S-adenosyl-L-methionine-dependent methyltransferases"/>
    <property type="match status" value="1"/>
</dbReference>
<proteinExistence type="inferred from homology"/>
<protein>
    <recommendedName>
        <fullName evidence="4">tRNA N(3)-methylcytidine methyltransferase</fullName>
        <ecNumber evidence="4">2.1.1.-</ecNumber>
    </recommendedName>
</protein>
<sequence length="332" mass="38853">MIPSSLSSSSNKERGRANWNNDVLFDIEHLPFVPDTENYFPYTKGMLHRKGSRERGGMSEYARKHYVNNIAKYWDKFFKVNQDKFFKNRQWMLREYVQLTQAIKRNDRFNYCEIGCGCGNTINGILANVHSVNDKFNSSNQMDIYGFDCSEHAIKILREQYRDAPNVHLFVHDLLSEEGVVLTSQMAENIPQDEFLRRHLPPKPHSINYSSMIFVLSALSSLDDMKRIINTKIYELLAQNGILFLRDYAVNDLAHYRYLNEKDIYTKQLSEECFVRGDGTLVYFFSIDSLKSLFNEDKFQIISCEYVDKVVENKGEGLTMNRKFIQLICRAK</sequence>
<comment type="caution">
    <text evidence="5">The sequence shown here is derived from an EMBL/GenBank/DDBJ whole genome shotgun (WGS) entry which is preliminary data.</text>
</comment>
<dbReference type="GeneID" id="68107476"/>
<dbReference type="GO" id="GO:0008173">
    <property type="term" value="F:RNA methyltransferase activity"/>
    <property type="evidence" value="ECO:0007669"/>
    <property type="project" value="UniProtKB-ARBA"/>
</dbReference>
<dbReference type="InterPro" id="IPR026113">
    <property type="entry name" value="METTL2/6/8-like"/>
</dbReference>
<keyword evidence="6" id="KW-1185">Reference proteome</keyword>
<dbReference type="VEuPathDB" id="AmoebaDB:NfTy_024540"/>
<dbReference type="VEuPathDB" id="AmoebaDB:FDP41_000258"/>
<dbReference type="Gene3D" id="3.40.50.150">
    <property type="entry name" value="Vaccinia Virus protein VP39"/>
    <property type="match status" value="1"/>
</dbReference>
<evidence type="ECO:0000256" key="2">
    <source>
        <dbReference type="ARBA" id="ARBA00022603"/>
    </source>
</evidence>
<evidence type="ECO:0000313" key="6">
    <source>
        <dbReference type="Proteomes" id="UP000444721"/>
    </source>
</evidence>
<keyword evidence="2 4" id="KW-0489">Methyltransferase</keyword>
<evidence type="ECO:0000313" key="5">
    <source>
        <dbReference type="EMBL" id="KAF0985219.1"/>
    </source>
</evidence>
<dbReference type="PANTHER" id="PTHR22809:SF5">
    <property type="entry name" value="TRNA N(3)-METHYLCYTIDINE METHYLTRANSFERASE METTL6"/>
    <property type="match status" value="1"/>
</dbReference>
<dbReference type="AlphaFoldDB" id="A0A6A5CIV9"/>
<organism evidence="5 6">
    <name type="scientific">Naegleria fowleri</name>
    <name type="common">Brain eating amoeba</name>
    <dbReference type="NCBI Taxonomy" id="5763"/>
    <lineage>
        <taxon>Eukaryota</taxon>
        <taxon>Discoba</taxon>
        <taxon>Heterolobosea</taxon>
        <taxon>Tetramitia</taxon>
        <taxon>Eutetramitia</taxon>
        <taxon>Vahlkampfiidae</taxon>
        <taxon>Naegleria</taxon>
    </lineage>
</organism>
<dbReference type="OMA" id="YVFCETV"/>
<dbReference type="GO" id="GO:0008757">
    <property type="term" value="F:S-adenosylmethionine-dependent methyltransferase activity"/>
    <property type="evidence" value="ECO:0007669"/>
    <property type="project" value="UniProtKB-ARBA"/>
</dbReference>
<dbReference type="EC" id="2.1.1.-" evidence="4"/>
<gene>
    <name evidence="5" type="ORF">FDP41_000258</name>
</gene>
<dbReference type="OrthoDB" id="417697at2759"/>
<dbReference type="PIRSF" id="PIRSF037755">
    <property type="entry name" value="Mettl2_prd"/>
    <property type="match status" value="1"/>
</dbReference>
<dbReference type="EMBL" id="VFQX01000001">
    <property type="protein sequence ID" value="KAF0985219.1"/>
    <property type="molecule type" value="Genomic_DNA"/>
</dbReference>